<comment type="catalytic activity">
    <reaction evidence="10">
        <text>nicotinate beta-D-ribonucleotide + CO2 + diphosphate = quinolinate + 5-phospho-alpha-D-ribose 1-diphosphate + 2 H(+)</text>
        <dbReference type="Rhea" id="RHEA:12733"/>
        <dbReference type="ChEBI" id="CHEBI:15378"/>
        <dbReference type="ChEBI" id="CHEBI:16526"/>
        <dbReference type="ChEBI" id="CHEBI:29959"/>
        <dbReference type="ChEBI" id="CHEBI:33019"/>
        <dbReference type="ChEBI" id="CHEBI:57502"/>
        <dbReference type="ChEBI" id="CHEBI:58017"/>
        <dbReference type="EC" id="2.4.2.19"/>
    </reaction>
</comment>
<evidence type="ECO:0000259" key="14">
    <source>
        <dbReference type="Pfam" id="PF01729"/>
    </source>
</evidence>
<dbReference type="GO" id="GO:0005737">
    <property type="term" value="C:cytoplasm"/>
    <property type="evidence" value="ECO:0007669"/>
    <property type="project" value="TreeGrafter"/>
</dbReference>
<protein>
    <recommendedName>
        <fullName evidence="11">Probable nicotinate-nucleotide pyrophosphorylase [carboxylating]</fullName>
        <ecNumber evidence="5">2.4.2.19</ecNumber>
    </recommendedName>
    <alternativeName>
        <fullName evidence="9">Quinolinate phosphoribosyltransferase [decarboxylating]</fullName>
    </alternativeName>
</protein>
<dbReference type="InterPro" id="IPR037128">
    <property type="entry name" value="Quinolinate_PRibosylTase_N_sf"/>
</dbReference>
<reference evidence="16 17" key="1">
    <citation type="submission" date="2018-04" db="EMBL/GenBank/DDBJ databases">
        <title>Sphingobacterium cortibacter sp. nov.</title>
        <authorList>
            <person name="Li Y."/>
        </authorList>
    </citation>
    <scope>NUCLEOTIDE SEQUENCE [LARGE SCALE GENOMIC DNA]</scope>
    <source>
        <strain evidence="16 17">2c-3</strain>
    </source>
</reference>
<feature type="binding site" evidence="13">
    <location>
        <position position="200"/>
    </location>
    <ligand>
        <name>substrate</name>
    </ligand>
</feature>
<evidence type="ECO:0000256" key="1">
    <source>
        <dbReference type="ARBA" id="ARBA00003237"/>
    </source>
</evidence>
<evidence type="ECO:0000256" key="9">
    <source>
        <dbReference type="ARBA" id="ARBA00033102"/>
    </source>
</evidence>
<dbReference type="AlphaFoldDB" id="A0A2T8HML7"/>
<evidence type="ECO:0000256" key="11">
    <source>
        <dbReference type="ARBA" id="ARBA00069173"/>
    </source>
</evidence>
<feature type="binding site" evidence="13">
    <location>
        <begin position="267"/>
        <end position="269"/>
    </location>
    <ligand>
        <name>substrate</name>
    </ligand>
</feature>
<dbReference type="InterPro" id="IPR022412">
    <property type="entry name" value="Quinolinate_PRibosylTrfase_N"/>
</dbReference>
<comment type="caution">
    <text evidence="16">The sequence shown here is derived from an EMBL/GenBank/DDBJ whole genome shotgun (WGS) entry which is preliminary data.</text>
</comment>
<dbReference type="UniPathway" id="UPA00253">
    <property type="reaction ID" value="UER00331"/>
</dbReference>
<dbReference type="PANTHER" id="PTHR32179">
    <property type="entry name" value="NICOTINATE-NUCLEOTIDE PYROPHOSPHORYLASE [CARBOXYLATING]"/>
    <property type="match status" value="1"/>
</dbReference>
<dbReference type="NCBIfam" id="TIGR00078">
    <property type="entry name" value="nadC"/>
    <property type="match status" value="1"/>
</dbReference>
<feature type="binding site" evidence="13">
    <location>
        <position position="100"/>
    </location>
    <ligand>
        <name>substrate</name>
    </ligand>
</feature>
<evidence type="ECO:0000313" key="16">
    <source>
        <dbReference type="EMBL" id="PVH26684.1"/>
    </source>
</evidence>
<dbReference type="PIRSF" id="PIRSF006250">
    <property type="entry name" value="NadC_ModD"/>
    <property type="match status" value="1"/>
</dbReference>
<keyword evidence="17" id="KW-1185">Reference proteome</keyword>
<dbReference type="InterPro" id="IPR027277">
    <property type="entry name" value="NadC/ModD"/>
</dbReference>
<evidence type="ECO:0000256" key="12">
    <source>
        <dbReference type="PIRNR" id="PIRNR006250"/>
    </source>
</evidence>
<keyword evidence="8 12" id="KW-0808">Transferase</keyword>
<dbReference type="GO" id="GO:0034213">
    <property type="term" value="P:quinolinate catabolic process"/>
    <property type="evidence" value="ECO:0007669"/>
    <property type="project" value="TreeGrafter"/>
</dbReference>
<dbReference type="EC" id="2.4.2.19" evidence="5"/>
<evidence type="ECO:0000256" key="4">
    <source>
        <dbReference type="ARBA" id="ARBA00011218"/>
    </source>
</evidence>
<evidence type="ECO:0000256" key="6">
    <source>
        <dbReference type="ARBA" id="ARBA00022642"/>
    </source>
</evidence>
<dbReference type="RefSeq" id="WP_116774542.1">
    <property type="nucleotide sequence ID" value="NZ_QDKG01000001.1"/>
</dbReference>
<dbReference type="Proteomes" id="UP000245627">
    <property type="component" value="Unassembled WGS sequence"/>
</dbReference>
<dbReference type="OrthoDB" id="9782546at2"/>
<evidence type="ECO:0000256" key="5">
    <source>
        <dbReference type="ARBA" id="ARBA00011944"/>
    </source>
</evidence>
<feature type="binding site" evidence="13">
    <location>
        <position position="157"/>
    </location>
    <ligand>
        <name>substrate</name>
    </ligand>
</feature>
<dbReference type="InterPro" id="IPR013785">
    <property type="entry name" value="Aldolase_TIM"/>
</dbReference>
<dbReference type="Gene3D" id="3.20.20.70">
    <property type="entry name" value="Aldolase class I"/>
    <property type="match status" value="1"/>
</dbReference>
<feature type="domain" description="Quinolinate phosphoribosyl transferase N-terminal" evidence="15">
    <location>
        <begin position="25"/>
        <end position="110"/>
    </location>
</feature>
<evidence type="ECO:0000256" key="3">
    <source>
        <dbReference type="ARBA" id="ARBA00009400"/>
    </source>
</evidence>
<dbReference type="Gene3D" id="3.90.1170.20">
    <property type="entry name" value="Quinolinate phosphoribosyl transferase, N-terminal domain"/>
    <property type="match status" value="1"/>
</dbReference>
<dbReference type="SUPFAM" id="SSF51690">
    <property type="entry name" value="Nicotinate/Quinolinate PRTase C-terminal domain-like"/>
    <property type="match status" value="1"/>
</dbReference>
<evidence type="ECO:0000256" key="7">
    <source>
        <dbReference type="ARBA" id="ARBA00022676"/>
    </source>
</evidence>
<feature type="binding site" evidence="13">
    <location>
        <position position="223"/>
    </location>
    <ligand>
        <name>substrate</name>
    </ligand>
</feature>
<dbReference type="InterPro" id="IPR002638">
    <property type="entry name" value="Quinolinate_PRibosylTrfase_C"/>
</dbReference>
<evidence type="ECO:0000259" key="15">
    <source>
        <dbReference type="Pfam" id="PF02749"/>
    </source>
</evidence>
<dbReference type="GO" id="GO:0004514">
    <property type="term" value="F:nicotinate-nucleotide diphosphorylase (carboxylating) activity"/>
    <property type="evidence" value="ECO:0007669"/>
    <property type="project" value="UniProtKB-EC"/>
</dbReference>
<keyword evidence="7 12" id="KW-0328">Glycosyltransferase</keyword>
<dbReference type="FunFam" id="3.90.1170.20:FF:000001">
    <property type="entry name" value="Nicotinate-nucleotide diphosphorylase (Carboxylating)"/>
    <property type="match status" value="1"/>
</dbReference>
<dbReference type="Pfam" id="PF01729">
    <property type="entry name" value="QRPTase_C"/>
    <property type="match status" value="1"/>
</dbReference>
<feature type="binding site" evidence="13">
    <location>
        <begin position="246"/>
        <end position="248"/>
    </location>
    <ligand>
        <name>substrate</name>
    </ligand>
</feature>
<dbReference type="EMBL" id="QDKG01000001">
    <property type="protein sequence ID" value="PVH26684.1"/>
    <property type="molecule type" value="Genomic_DNA"/>
</dbReference>
<dbReference type="PANTHER" id="PTHR32179:SF3">
    <property type="entry name" value="NICOTINATE-NUCLEOTIDE PYROPHOSPHORYLASE [CARBOXYLATING]"/>
    <property type="match status" value="1"/>
</dbReference>
<dbReference type="FunFam" id="3.20.20.70:FF:000030">
    <property type="entry name" value="Nicotinate-nucleotide pyrophosphorylase, carboxylating"/>
    <property type="match status" value="1"/>
</dbReference>
<evidence type="ECO:0000256" key="10">
    <source>
        <dbReference type="ARBA" id="ARBA00047445"/>
    </source>
</evidence>
<comment type="similarity">
    <text evidence="3 12">Belongs to the NadC/ModD family.</text>
</comment>
<feature type="binding site" evidence="13">
    <location>
        <begin position="133"/>
        <end position="135"/>
    </location>
    <ligand>
        <name>substrate</name>
    </ligand>
</feature>
<dbReference type="InterPro" id="IPR036068">
    <property type="entry name" value="Nicotinate_pribotase-like_C"/>
</dbReference>
<evidence type="ECO:0000313" key="17">
    <source>
        <dbReference type="Proteomes" id="UP000245627"/>
    </source>
</evidence>
<dbReference type="SUPFAM" id="SSF54675">
    <property type="entry name" value="Nicotinate/Quinolinate PRTase N-terminal domain-like"/>
    <property type="match status" value="1"/>
</dbReference>
<dbReference type="GO" id="GO:0009435">
    <property type="term" value="P:NAD+ biosynthetic process"/>
    <property type="evidence" value="ECO:0007669"/>
    <property type="project" value="UniProtKB-UniPathway"/>
</dbReference>
<dbReference type="CDD" id="cd01572">
    <property type="entry name" value="QPRTase"/>
    <property type="match status" value="1"/>
</dbReference>
<organism evidence="16 17">
    <name type="scientific">Sphingobacterium corticibacter</name>
    <dbReference type="NCBI Taxonomy" id="2171749"/>
    <lineage>
        <taxon>Bacteria</taxon>
        <taxon>Pseudomonadati</taxon>
        <taxon>Bacteroidota</taxon>
        <taxon>Sphingobacteriia</taxon>
        <taxon>Sphingobacteriales</taxon>
        <taxon>Sphingobacteriaceae</taxon>
        <taxon>Sphingobacterium</taxon>
    </lineage>
</organism>
<feature type="domain" description="Quinolinate phosphoribosyl transferase C-terminal" evidence="14">
    <location>
        <begin position="112"/>
        <end position="282"/>
    </location>
</feature>
<evidence type="ECO:0000256" key="13">
    <source>
        <dbReference type="PIRSR" id="PIRSR006250-1"/>
    </source>
</evidence>
<evidence type="ECO:0000256" key="2">
    <source>
        <dbReference type="ARBA" id="ARBA00004893"/>
    </source>
</evidence>
<comment type="pathway">
    <text evidence="2">Cofactor biosynthesis; NAD(+) biosynthesis; nicotinate D-ribonucleotide from quinolinate: step 1/1.</text>
</comment>
<name>A0A2T8HML7_9SPHI</name>
<comment type="function">
    <text evidence="1">Involved in the catabolism of quinolinic acid (QA).</text>
</comment>
<proteinExistence type="inferred from homology"/>
<comment type="subunit">
    <text evidence="4">Hexamer formed by 3 homodimers.</text>
</comment>
<keyword evidence="6" id="KW-0662">Pyridine nucleotide biosynthesis</keyword>
<dbReference type="Pfam" id="PF02749">
    <property type="entry name" value="QRPTase_N"/>
    <property type="match status" value="1"/>
</dbReference>
<gene>
    <name evidence="16" type="primary">nadC</name>
    <name evidence="16" type="ORF">DC487_03475</name>
</gene>
<evidence type="ECO:0000256" key="8">
    <source>
        <dbReference type="ARBA" id="ARBA00022679"/>
    </source>
</evidence>
<dbReference type="InterPro" id="IPR004393">
    <property type="entry name" value="NadC"/>
</dbReference>
<accession>A0A2T8HML7</accession>
<feature type="binding site" evidence="13">
    <location>
        <position position="167"/>
    </location>
    <ligand>
        <name>substrate</name>
    </ligand>
</feature>
<sequence length="286" mass="31611">MDRNFRERLHQFVELAMAEDVGEGDHTTLSTVSVDQSGEAKLLVKESGILAGVEVGIEIIQYIDSTVEVEKLLSDGDQVSIGDIVLYMRGKIHSILKIERLLLNVMQRMSGIATRTREYVDLLQGTSTQVLDTRKTTPGIRFLEKDAVRIGGGANHRFGLYDMILIKDNHVDYAGGITAALNSAFRYRAEHALHIPIEIEVRNEQELNEVLDSTDKVDRVMLDNFTPEETKKAVNLIAGRLITESSGGITFDTIRAYALAGVDFISVGALTHSVKSLDLSLKAKLI</sequence>